<evidence type="ECO:0008006" key="3">
    <source>
        <dbReference type="Google" id="ProtNLM"/>
    </source>
</evidence>
<proteinExistence type="predicted"/>
<organism evidence="1 2">
    <name type="scientific">Candidatus Thiomargarita nelsonii</name>
    <dbReference type="NCBI Taxonomy" id="1003181"/>
    <lineage>
        <taxon>Bacteria</taxon>
        <taxon>Pseudomonadati</taxon>
        <taxon>Pseudomonadota</taxon>
        <taxon>Gammaproteobacteria</taxon>
        <taxon>Thiotrichales</taxon>
        <taxon>Thiotrichaceae</taxon>
        <taxon>Thiomargarita</taxon>
    </lineage>
</organism>
<accession>A0A0A6P956</accession>
<protein>
    <recommendedName>
        <fullName evidence="3">CheW-like domain-containing protein</fullName>
    </recommendedName>
</protein>
<dbReference type="EMBL" id="JSZA02000002">
    <property type="protein sequence ID" value="KHD06882.1"/>
    <property type="molecule type" value="Genomic_DNA"/>
</dbReference>
<keyword evidence="2" id="KW-1185">Reference proteome</keyword>
<sequence length="138" mass="15598">MYILLVFDGIYLFVPQEEVHSVEIISDVTHSSQAGVVWFLEHGLESPVFCLDSDFSLLLEVPEKREYFVLLKADPQPVGITCDEVENVNFKQEHLHPQDLPVVMKTPDSPIKQLVSYQDKMAYVCSGAALIKHLSVHS</sequence>
<dbReference type="AlphaFoldDB" id="A0A0A6P956"/>
<comment type="caution">
    <text evidence="1">The sequence shown here is derived from an EMBL/GenBank/DDBJ whole genome shotgun (WGS) entry which is preliminary data.</text>
</comment>
<evidence type="ECO:0000313" key="2">
    <source>
        <dbReference type="Proteomes" id="UP000030428"/>
    </source>
</evidence>
<gene>
    <name evidence="1" type="ORF">PN36_00820</name>
</gene>
<name>A0A0A6P956_9GAMM</name>
<dbReference type="Proteomes" id="UP000030428">
    <property type="component" value="Unassembled WGS sequence"/>
</dbReference>
<reference evidence="1 2" key="1">
    <citation type="journal article" date="2016" name="Front. Microbiol.">
        <title>Single-Cell (Meta-)Genomics of a Dimorphic Candidatus Thiomargarita nelsonii Reveals Genomic Plasticity.</title>
        <authorList>
            <person name="Flood B.E."/>
            <person name="Fliss P."/>
            <person name="Jones D.S."/>
            <person name="Dick G.J."/>
            <person name="Jain S."/>
            <person name="Kaster A.K."/>
            <person name="Winkel M."/>
            <person name="Mussmann M."/>
            <person name="Bailey J."/>
        </authorList>
    </citation>
    <scope>NUCLEOTIDE SEQUENCE [LARGE SCALE GENOMIC DNA]</scope>
    <source>
        <strain evidence="1">Hydrate Ridge</strain>
    </source>
</reference>
<evidence type="ECO:0000313" key="1">
    <source>
        <dbReference type="EMBL" id="KHD06882.1"/>
    </source>
</evidence>